<proteinExistence type="predicted"/>
<name>A0A5J5F7Q7_9PEZI</name>
<dbReference type="SMART" id="SM00173">
    <property type="entry name" value="RAS"/>
    <property type="match status" value="1"/>
</dbReference>
<dbReference type="Proteomes" id="UP000326924">
    <property type="component" value="Unassembled WGS sequence"/>
</dbReference>
<accession>A0A5J5F7Q7</accession>
<dbReference type="NCBIfam" id="TIGR00231">
    <property type="entry name" value="small_GTP"/>
    <property type="match status" value="1"/>
</dbReference>
<dbReference type="GO" id="GO:0003924">
    <property type="term" value="F:GTPase activity"/>
    <property type="evidence" value="ECO:0007669"/>
    <property type="project" value="InterPro"/>
</dbReference>
<dbReference type="CDD" id="cd00154">
    <property type="entry name" value="Rab"/>
    <property type="match status" value="1"/>
</dbReference>
<dbReference type="FunFam" id="3.40.50.300:FF:001329">
    <property type="entry name" value="Small GTP-binding protein, putative"/>
    <property type="match status" value="1"/>
</dbReference>
<evidence type="ECO:0000313" key="3">
    <source>
        <dbReference type="EMBL" id="KAA8912848.1"/>
    </source>
</evidence>
<dbReference type="InterPro" id="IPR027417">
    <property type="entry name" value="P-loop_NTPase"/>
</dbReference>
<dbReference type="PRINTS" id="PR00449">
    <property type="entry name" value="RASTRNSFRMNG"/>
</dbReference>
<keyword evidence="1" id="KW-0547">Nucleotide-binding</keyword>
<keyword evidence="4" id="KW-1185">Reference proteome</keyword>
<dbReference type="AlphaFoldDB" id="A0A5J5F7Q7"/>
<protein>
    <submittedName>
        <fullName evidence="3">P-loop containing nucleoside triphosphate hydrolase protein</fullName>
    </submittedName>
</protein>
<dbReference type="PROSITE" id="PS51421">
    <property type="entry name" value="RAS"/>
    <property type="match status" value="1"/>
</dbReference>
<dbReference type="EMBL" id="VXIS01000019">
    <property type="protein sequence ID" value="KAA8912848.1"/>
    <property type="molecule type" value="Genomic_DNA"/>
</dbReference>
<gene>
    <name evidence="3" type="ORF">FN846DRAFT_931795</name>
</gene>
<dbReference type="SMART" id="SM00176">
    <property type="entry name" value="RAN"/>
    <property type="match status" value="1"/>
</dbReference>
<comment type="caution">
    <text evidence="3">The sequence shown here is derived from an EMBL/GenBank/DDBJ whole genome shotgun (WGS) entry which is preliminary data.</text>
</comment>
<dbReference type="SMART" id="SM00174">
    <property type="entry name" value="RHO"/>
    <property type="match status" value="1"/>
</dbReference>
<organism evidence="3 4">
    <name type="scientific">Sphaerosporella brunnea</name>
    <dbReference type="NCBI Taxonomy" id="1250544"/>
    <lineage>
        <taxon>Eukaryota</taxon>
        <taxon>Fungi</taxon>
        <taxon>Dikarya</taxon>
        <taxon>Ascomycota</taxon>
        <taxon>Pezizomycotina</taxon>
        <taxon>Pezizomycetes</taxon>
        <taxon>Pezizales</taxon>
        <taxon>Pyronemataceae</taxon>
        <taxon>Sphaerosporella</taxon>
    </lineage>
</organism>
<dbReference type="InParanoid" id="A0A5J5F7Q7"/>
<evidence type="ECO:0000313" key="4">
    <source>
        <dbReference type="Proteomes" id="UP000326924"/>
    </source>
</evidence>
<dbReference type="Gene3D" id="3.40.50.300">
    <property type="entry name" value="P-loop containing nucleotide triphosphate hydrolases"/>
    <property type="match status" value="1"/>
</dbReference>
<dbReference type="Pfam" id="PF00071">
    <property type="entry name" value="Ras"/>
    <property type="match status" value="1"/>
</dbReference>
<reference evidence="3 4" key="1">
    <citation type="submission" date="2019-09" db="EMBL/GenBank/DDBJ databases">
        <title>Draft genome of the ectomycorrhizal ascomycete Sphaerosporella brunnea.</title>
        <authorList>
            <consortium name="DOE Joint Genome Institute"/>
            <person name="Benucci G.M."/>
            <person name="Marozzi G."/>
            <person name="Antonielli L."/>
            <person name="Sanchez S."/>
            <person name="Marco P."/>
            <person name="Wang X."/>
            <person name="Falini L.B."/>
            <person name="Barry K."/>
            <person name="Haridas S."/>
            <person name="Lipzen A."/>
            <person name="Labutti K."/>
            <person name="Grigoriev I.V."/>
            <person name="Murat C."/>
            <person name="Martin F."/>
            <person name="Albertini E."/>
            <person name="Donnini D."/>
            <person name="Bonito G."/>
        </authorList>
    </citation>
    <scope>NUCLEOTIDE SEQUENCE [LARGE SCALE GENOMIC DNA]</scope>
    <source>
        <strain evidence="3 4">Sb_GMNB300</strain>
    </source>
</reference>
<keyword evidence="3" id="KW-0378">Hydrolase</keyword>
<evidence type="ECO:0000256" key="1">
    <source>
        <dbReference type="ARBA" id="ARBA00022741"/>
    </source>
</evidence>
<dbReference type="GO" id="GO:0005525">
    <property type="term" value="F:GTP binding"/>
    <property type="evidence" value="ECO:0007669"/>
    <property type="project" value="UniProtKB-KW"/>
</dbReference>
<dbReference type="SUPFAM" id="SSF52540">
    <property type="entry name" value="P-loop containing nucleoside triphosphate hydrolases"/>
    <property type="match status" value="1"/>
</dbReference>
<dbReference type="PANTHER" id="PTHR47977">
    <property type="entry name" value="RAS-RELATED PROTEIN RAB"/>
    <property type="match status" value="1"/>
</dbReference>
<dbReference type="InterPro" id="IPR001806">
    <property type="entry name" value="Small_GTPase"/>
</dbReference>
<dbReference type="InterPro" id="IPR005225">
    <property type="entry name" value="Small_GTP-bd"/>
</dbReference>
<sequence length="206" mass="22756">MAPESEPTIKILLIGPSNSGKTALLLRYVDDIFDMDTATATIGVDFRVKKVAVKGKAYRLLLFDTAGQERFRTLTSSYYRNAQGCILVYDVSNRESFLSMDHWFGECAKYAEPGIVTYLVGSKIDRGGRAVATEEGKALAERYGAGFVEVSSKTRENVRTPFVEVVDRIIETPELMDPKLTRKRRENAVALDHGVDDDTAGASCVC</sequence>
<dbReference type="InterPro" id="IPR050227">
    <property type="entry name" value="Rab"/>
</dbReference>
<evidence type="ECO:0000256" key="2">
    <source>
        <dbReference type="ARBA" id="ARBA00023134"/>
    </source>
</evidence>
<dbReference type="SMART" id="SM00175">
    <property type="entry name" value="RAB"/>
    <property type="match status" value="1"/>
</dbReference>
<dbReference type="OrthoDB" id="9989112at2759"/>
<dbReference type="PROSITE" id="PS51419">
    <property type="entry name" value="RAB"/>
    <property type="match status" value="1"/>
</dbReference>
<keyword evidence="2" id="KW-0342">GTP-binding</keyword>